<evidence type="ECO:0000259" key="13">
    <source>
        <dbReference type="PROSITE" id="PS50053"/>
    </source>
</evidence>
<feature type="compositionally biased region" description="Polar residues" evidence="12">
    <location>
        <begin position="295"/>
        <end position="310"/>
    </location>
</feature>
<dbReference type="Proteomes" id="UP000325440">
    <property type="component" value="Unassembled WGS sequence"/>
</dbReference>
<dbReference type="OrthoDB" id="1885901at2759"/>
<dbReference type="GO" id="GO:0005576">
    <property type="term" value="C:extracellular region"/>
    <property type="evidence" value="ECO:0007669"/>
    <property type="project" value="UniProtKB-SubCell"/>
</dbReference>
<dbReference type="PANTHER" id="PTHR15204:SF0">
    <property type="entry name" value="LARGE PROLINE-RICH PROTEIN BAG6"/>
    <property type="match status" value="1"/>
</dbReference>
<feature type="region of interest" description="Disordered" evidence="12">
    <location>
        <begin position="1067"/>
        <end position="1087"/>
    </location>
</feature>
<dbReference type="Pfam" id="PF12057">
    <property type="entry name" value="BAG6"/>
    <property type="match status" value="1"/>
</dbReference>
<evidence type="ECO:0000256" key="4">
    <source>
        <dbReference type="ARBA" id="ARBA00022448"/>
    </source>
</evidence>
<evidence type="ECO:0000256" key="12">
    <source>
        <dbReference type="SAM" id="MobiDB-lite"/>
    </source>
</evidence>
<evidence type="ECO:0000256" key="5">
    <source>
        <dbReference type="ARBA" id="ARBA00022490"/>
    </source>
</evidence>
<feature type="domain" description="Ubiquitin-like" evidence="13">
    <location>
        <begin position="2"/>
        <end position="62"/>
    </location>
</feature>
<feature type="compositionally biased region" description="Low complexity" evidence="12">
    <location>
        <begin position="596"/>
        <end position="606"/>
    </location>
</feature>
<keyword evidence="5" id="KW-0963">Cytoplasm</keyword>
<reference evidence="14 15" key="1">
    <citation type="submission" date="2019-08" db="EMBL/GenBank/DDBJ databases">
        <authorList>
            <person name="Alioto T."/>
            <person name="Alioto T."/>
            <person name="Gomez Garrido J."/>
        </authorList>
    </citation>
    <scope>NUCLEOTIDE SEQUENCE [LARGE SCALE GENOMIC DNA]</scope>
</reference>
<feature type="region of interest" description="Disordered" evidence="12">
    <location>
        <begin position="528"/>
        <end position="547"/>
    </location>
</feature>
<keyword evidence="9" id="KW-0143">Chaperone</keyword>
<protein>
    <recommendedName>
        <fullName evidence="11">BCL2-associated athanogene 6</fullName>
    </recommendedName>
</protein>
<evidence type="ECO:0000256" key="1">
    <source>
        <dbReference type="ARBA" id="ARBA00004123"/>
    </source>
</evidence>
<feature type="compositionally biased region" description="Low complexity" evidence="12">
    <location>
        <begin position="77"/>
        <end position="93"/>
    </location>
</feature>
<keyword evidence="15" id="KW-1185">Reference proteome</keyword>
<dbReference type="Gene3D" id="3.10.20.90">
    <property type="entry name" value="Phosphatidylinositol 3-kinase Catalytic Subunit, Chain A, domain 1"/>
    <property type="match status" value="1"/>
</dbReference>
<evidence type="ECO:0000256" key="2">
    <source>
        <dbReference type="ARBA" id="ARBA00004514"/>
    </source>
</evidence>
<feature type="compositionally biased region" description="Polar residues" evidence="12">
    <location>
        <begin position="252"/>
        <end position="264"/>
    </location>
</feature>
<dbReference type="SUPFAM" id="SSF54236">
    <property type="entry name" value="Ubiquitin-like"/>
    <property type="match status" value="1"/>
</dbReference>
<feature type="compositionally biased region" description="Low complexity" evidence="12">
    <location>
        <begin position="282"/>
        <end position="294"/>
    </location>
</feature>
<feature type="region of interest" description="Disordered" evidence="12">
    <location>
        <begin position="1151"/>
        <end position="1179"/>
    </location>
</feature>
<dbReference type="EMBL" id="CABPRJ010002373">
    <property type="protein sequence ID" value="VVC43919.1"/>
    <property type="molecule type" value="Genomic_DNA"/>
</dbReference>
<evidence type="ECO:0000313" key="15">
    <source>
        <dbReference type="Proteomes" id="UP000325440"/>
    </source>
</evidence>
<feature type="region of interest" description="Disordered" evidence="12">
    <location>
        <begin position="576"/>
        <end position="615"/>
    </location>
</feature>
<evidence type="ECO:0000256" key="10">
    <source>
        <dbReference type="ARBA" id="ARBA00023242"/>
    </source>
</evidence>
<dbReference type="PROSITE" id="PS50053">
    <property type="entry name" value="UBIQUITIN_2"/>
    <property type="match status" value="1"/>
</dbReference>
<feature type="region of interest" description="Disordered" evidence="12">
    <location>
        <begin position="73"/>
        <end position="103"/>
    </location>
</feature>
<name>A0A5E4NGM1_9HEMI</name>
<feature type="region of interest" description="Disordered" evidence="12">
    <location>
        <begin position="416"/>
        <end position="440"/>
    </location>
</feature>
<evidence type="ECO:0000256" key="11">
    <source>
        <dbReference type="ARBA" id="ARBA00030033"/>
    </source>
</evidence>
<feature type="compositionally biased region" description="Polar residues" evidence="12">
    <location>
        <begin position="165"/>
        <end position="176"/>
    </location>
</feature>
<dbReference type="SMART" id="SM00213">
    <property type="entry name" value="UBQ"/>
    <property type="match status" value="1"/>
</dbReference>
<dbReference type="PANTHER" id="PTHR15204">
    <property type="entry name" value="LARGE PROLINE-RICH PROTEIN BAG6"/>
    <property type="match status" value="1"/>
</dbReference>
<dbReference type="InterPro" id="IPR021925">
    <property type="entry name" value="BAG6"/>
</dbReference>
<dbReference type="GO" id="GO:0031593">
    <property type="term" value="F:polyubiquitin modification-dependent protein binding"/>
    <property type="evidence" value="ECO:0007669"/>
    <property type="project" value="TreeGrafter"/>
</dbReference>
<dbReference type="GO" id="GO:0071818">
    <property type="term" value="C:BAT3 complex"/>
    <property type="evidence" value="ECO:0007669"/>
    <property type="project" value="TreeGrafter"/>
</dbReference>
<dbReference type="InterPro" id="IPR029071">
    <property type="entry name" value="Ubiquitin-like_domsf"/>
</dbReference>
<feature type="compositionally biased region" description="Low complexity" evidence="12">
    <location>
        <begin position="538"/>
        <end position="547"/>
    </location>
</feature>
<accession>A0A5E4NGM1</accession>
<evidence type="ECO:0000256" key="9">
    <source>
        <dbReference type="ARBA" id="ARBA00023186"/>
    </source>
</evidence>
<organism evidence="14 15">
    <name type="scientific">Cinara cedri</name>
    <dbReference type="NCBI Taxonomy" id="506608"/>
    <lineage>
        <taxon>Eukaryota</taxon>
        <taxon>Metazoa</taxon>
        <taxon>Ecdysozoa</taxon>
        <taxon>Arthropoda</taxon>
        <taxon>Hexapoda</taxon>
        <taxon>Insecta</taxon>
        <taxon>Pterygota</taxon>
        <taxon>Neoptera</taxon>
        <taxon>Paraneoptera</taxon>
        <taxon>Hemiptera</taxon>
        <taxon>Sternorrhyncha</taxon>
        <taxon>Aphidomorpha</taxon>
        <taxon>Aphidoidea</taxon>
        <taxon>Aphididae</taxon>
        <taxon>Lachninae</taxon>
        <taxon>Cinara</taxon>
    </lineage>
</organism>
<evidence type="ECO:0000256" key="7">
    <source>
        <dbReference type="ARBA" id="ARBA00022703"/>
    </source>
</evidence>
<dbReference type="GO" id="GO:0051787">
    <property type="term" value="F:misfolded protein binding"/>
    <property type="evidence" value="ECO:0007669"/>
    <property type="project" value="TreeGrafter"/>
</dbReference>
<sequence length="1179" mass="130551">MIDLTIKTLDSQNHTFSVPDAFTILELKEHIADKVNVPVIQQRLIFCGRVLSNETKLADIGIHGKVMHLVQKAPRLTTTTSGSSSSTTTNTNSRPGQNNGHGFRGWHAYDPTVLFSAIGIPSEIINPGTGESPRIINPRNTQMYNRISFALDMVRKAHEILNRLETIQSNEPTSTDGEQEPEGSQEAEATLGSVPPELSTPPTQTADPEVNVSYEVDDTFPNTVVVTIDATHHMRMSPGLMRHMQNHLHEATNLQSPPGSSTDQTVERETTAVPETTSAGPTNQSSTEQTTSSNRPSSTVNDQSTRSGPTIASERRRLRDIIEQLNKLNARLQPFFALYTKYLTEEPQVESTRSERGSPNAQVVFNCVSEVLHYISHINHLLSDLRMTFSRQPNRNMHPRQYLMQGTILHTAHSFTSTTTATPPSTQQPTSTQTTNTSQSIPSVRAFRLDFMNPEGIGSEIPNVSTSATSTETNANVTVDPNTEITNSSSEFSTDNSNALAELVFDMTPGTIHIDTVEAAFINSNSSGSIPPTGVPQSSSSIETSNNSMPIDWVDQMIDVISSGVRRPLMSDQSLDWAGIPTTSTQTPRVTPRTANSSSTTNSPPSQGSVTSYGYRPTITSIPRGDPYLPCHSHHFEPNLRPVVLARRTQGNERILSTPFNNANLANETSLPTVSEMRPSSLRRTARPRTRYVHDIDGFMSGIHPILNFGRNNRFNTTAASPASNNTQPTLLTRGTMEDMSAIDMTNIFERLEREGFDRVREFPRPLRGSTLGLETTIISVPQSTARQPNELLLTPIGNIPFFSGLEGSSVLVDLFLLIARDWTLHDLINLNTVDLESSIVQNPVSRHSGALVNFFLDRIMRNQPHTNHNIEEAANRIFLEMVSYIHVFQCSVPTRTNVDLNESFRRCIVHNLRLIAVYCDENRGTATINILPPLILFAEALMSLVVYCCNNNTVFRLCVGALMQFLPLPTHLHQIIMDEVRLNVDLYWDTMANNLQIGFPVVDFIVPFDSNEFDAAQTSRVGNAERSNSTLPSQEIVNEPLPEVVIGSQEWHHSVPSEWVPVITRDTQRQRRQGPQPPYSDAYLSGMPNKRRKIVTNSKPQGPLSQIIAKNLEVAMGAAGVTINKEVTATVGADAAVQNAYTERIKTLGRSGLDTHPDFSPDRYPNASKFFYDRNRPN</sequence>
<gene>
    <name evidence="14" type="ORF">CINCED_3A020784</name>
</gene>
<proteinExistence type="predicted"/>
<evidence type="ECO:0000256" key="6">
    <source>
        <dbReference type="ARBA" id="ARBA00022525"/>
    </source>
</evidence>
<dbReference type="GO" id="GO:0006915">
    <property type="term" value="P:apoptotic process"/>
    <property type="evidence" value="ECO:0007669"/>
    <property type="project" value="UniProtKB-KW"/>
</dbReference>
<keyword evidence="4" id="KW-0813">Transport</keyword>
<evidence type="ECO:0000256" key="8">
    <source>
        <dbReference type="ARBA" id="ARBA00022853"/>
    </source>
</evidence>
<keyword evidence="7" id="KW-0053">Apoptosis</keyword>
<dbReference type="GO" id="GO:0036503">
    <property type="term" value="P:ERAD pathway"/>
    <property type="evidence" value="ECO:0007669"/>
    <property type="project" value="TreeGrafter"/>
</dbReference>
<keyword evidence="8" id="KW-0156">Chromatin regulator</keyword>
<evidence type="ECO:0000313" key="14">
    <source>
        <dbReference type="EMBL" id="VVC43919.1"/>
    </source>
</evidence>
<dbReference type="Pfam" id="PF00240">
    <property type="entry name" value="ubiquitin"/>
    <property type="match status" value="1"/>
</dbReference>
<feature type="region of interest" description="Disordered" evidence="12">
    <location>
        <begin position="165"/>
        <end position="208"/>
    </location>
</feature>
<dbReference type="GO" id="GO:0006325">
    <property type="term" value="P:chromatin organization"/>
    <property type="evidence" value="ECO:0007669"/>
    <property type="project" value="UniProtKB-KW"/>
</dbReference>
<keyword evidence="6" id="KW-0964">Secreted</keyword>
<feature type="compositionally biased region" description="Polar residues" evidence="12">
    <location>
        <begin position="581"/>
        <end position="595"/>
    </location>
</feature>
<evidence type="ECO:0000256" key="3">
    <source>
        <dbReference type="ARBA" id="ARBA00004550"/>
    </source>
</evidence>
<dbReference type="GO" id="GO:0005634">
    <property type="term" value="C:nucleus"/>
    <property type="evidence" value="ECO:0007669"/>
    <property type="project" value="UniProtKB-SubCell"/>
</dbReference>
<comment type="subcellular location">
    <subcellularLocation>
        <location evidence="2">Cytoplasm</location>
        <location evidence="2">Cytosol</location>
    </subcellularLocation>
    <subcellularLocation>
        <location evidence="1">Nucleus</location>
    </subcellularLocation>
    <subcellularLocation>
        <location evidence="3">Secreted</location>
        <location evidence="3">Extracellular exosome</location>
    </subcellularLocation>
</comment>
<dbReference type="AlphaFoldDB" id="A0A5E4NGM1"/>
<dbReference type="InterPro" id="IPR000626">
    <property type="entry name" value="Ubiquitin-like_dom"/>
</dbReference>
<feature type="region of interest" description="Disordered" evidence="12">
    <location>
        <begin position="251"/>
        <end position="315"/>
    </location>
</feature>
<keyword evidence="10" id="KW-0539">Nucleus</keyword>